<evidence type="ECO:0000256" key="1">
    <source>
        <dbReference type="SAM" id="Phobius"/>
    </source>
</evidence>
<evidence type="ECO:0000313" key="2">
    <source>
        <dbReference type="EMBL" id="MBC3445506.1"/>
    </source>
</evidence>
<evidence type="ECO:0008006" key="3">
    <source>
        <dbReference type="Google" id="ProtNLM"/>
    </source>
</evidence>
<name>A0A923K0A8_9PSED</name>
<protein>
    <recommendedName>
        <fullName evidence="3">Colicin transporter</fullName>
    </recommendedName>
</protein>
<reference evidence="2" key="2">
    <citation type="submission" date="2020-07" db="EMBL/GenBank/DDBJ databases">
        <authorList>
            <person name="Lood C."/>
            <person name="Girard L."/>
        </authorList>
    </citation>
    <scope>NUCLEOTIDE SEQUENCE</scope>
    <source>
        <strain evidence="2">BW13M1</strain>
    </source>
</reference>
<dbReference type="AlphaFoldDB" id="A0A923K0A8"/>
<comment type="caution">
    <text evidence="2">The sequence shown here is derived from an EMBL/GenBank/DDBJ whole genome shotgun (WGS) entry which is preliminary data.</text>
</comment>
<dbReference type="EMBL" id="JABWRJ010000006">
    <property type="protein sequence ID" value="MBC3445506.1"/>
    <property type="molecule type" value="Genomic_DNA"/>
</dbReference>
<dbReference type="RefSeq" id="WP_186713466.1">
    <property type="nucleotide sequence ID" value="NZ_JABWRJ020000001.1"/>
</dbReference>
<feature type="transmembrane region" description="Helical" evidence="1">
    <location>
        <begin position="84"/>
        <end position="104"/>
    </location>
</feature>
<organism evidence="2">
    <name type="scientific">Pseudomonas peradeniyensis</name>
    <dbReference type="NCBI Taxonomy" id="2745488"/>
    <lineage>
        <taxon>Bacteria</taxon>
        <taxon>Pseudomonadati</taxon>
        <taxon>Pseudomonadota</taxon>
        <taxon>Gammaproteobacteria</taxon>
        <taxon>Pseudomonadales</taxon>
        <taxon>Pseudomonadaceae</taxon>
        <taxon>Pseudomonas</taxon>
    </lineage>
</organism>
<accession>A0A923K0A8</accession>
<keyword evidence="1" id="KW-0472">Membrane</keyword>
<gene>
    <name evidence="2" type="ORF">HU751_06965</name>
</gene>
<sequence>MDRQYFTRHLAMACLYLLAVSIAWSASGDAFYQSPGWVLFMVLSTLLYPFARYLVQACAYRLAGRRIWTRGFFSEDVNSPGLNALLSFLCMLFAIPLGTAYLLYRLFAKG</sequence>
<reference evidence="2" key="1">
    <citation type="journal article" date="2020" name="Microorganisms">
        <title>Reliable Identification of Environmental Pseudomonas Isolates Using the rpoD Gene.</title>
        <authorList>
            <consortium name="The Broad Institute Genome Sequencing Platform"/>
            <person name="Girard L."/>
            <person name="Lood C."/>
            <person name="Rokni-Zadeh H."/>
            <person name="van Noort V."/>
            <person name="Lavigne R."/>
            <person name="De Mot R."/>
        </authorList>
    </citation>
    <scope>NUCLEOTIDE SEQUENCE</scope>
    <source>
        <strain evidence="2">BW13M1</strain>
    </source>
</reference>
<keyword evidence="1" id="KW-1133">Transmembrane helix</keyword>
<feature type="transmembrane region" description="Helical" evidence="1">
    <location>
        <begin position="38"/>
        <end position="63"/>
    </location>
</feature>
<proteinExistence type="predicted"/>
<keyword evidence="1" id="KW-0812">Transmembrane</keyword>